<feature type="compositionally biased region" description="Polar residues" evidence="3">
    <location>
        <begin position="180"/>
        <end position="190"/>
    </location>
</feature>
<feature type="region of interest" description="Disordered" evidence="3">
    <location>
        <begin position="1"/>
        <end position="71"/>
    </location>
</feature>
<keyword evidence="1" id="KW-0112">Calmodulin-binding</keyword>
<dbReference type="Pfam" id="PF00612">
    <property type="entry name" value="IQ"/>
    <property type="match status" value="2"/>
</dbReference>
<dbReference type="EMBL" id="JADCNL010000001">
    <property type="protein sequence ID" value="KAG0497222.1"/>
    <property type="molecule type" value="Genomic_DNA"/>
</dbReference>
<comment type="similarity">
    <text evidence="2">Belongs to the IQD family.</text>
</comment>
<protein>
    <recommendedName>
        <fullName evidence="6">DUF4005 domain-containing protein</fullName>
    </recommendedName>
</protein>
<evidence type="ECO:0000256" key="2">
    <source>
        <dbReference type="ARBA" id="ARBA00024341"/>
    </source>
</evidence>
<feature type="compositionally biased region" description="Basic and acidic residues" evidence="3">
    <location>
        <begin position="14"/>
        <end position="27"/>
    </location>
</feature>
<dbReference type="AlphaFoldDB" id="A0A835S566"/>
<gene>
    <name evidence="4" type="ORF">HPP92_001913</name>
</gene>
<feature type="region of interest" description="Disordered" evidence="3">
    <location>
        <begin position="180"/>
        <end position="264"/>
    </location>
</feature>
<organism evidence="4 5">
    <name type="scientific">Vanilla planifolia</name>
    <name type="common">Vanilla</name>
    <dbReference type="NCBI Taxonomy" id="51239"/>
    <lineage>
        <taxon>Eukaryota</taxon>
        <taxon>Viridiplantae</taxon>
        <taxon>Streptophyta</taxon>
        <taxon>Embryophyta</taxon>
        <taxon>Tracheophyta</taxon>
        <taxon>Spermatophyta</taxon>
        <taxon>Magnoliopsida</taxon>
        <taxon>Liliopsida</taxon>
        <taxon>Asparagales</taxon>
        <taxon>Orchidaceae</taxon>
        <taxon>Vanilloideae</taxon>
        <taxon>Vanilleae</taxon>
        <taxon>Vanilla</taxon>
    </lineage>
</organism>
<dbReference type="PANTHER" id="PTHR32295">
    <property type="entry name" value="IQ-DOMAIN 5-RELATED"/>
    <property type="match status" value="1"/>
</dbReference>
<keyword evidence="5" id="KW-1185">Reference proteome</keyword>
<comment type="caution">
    <text evidence="4">The sequence shown here is derived from an EMBL/GenBank/DDBJ whole genome shotgun (WGS) entry which is preliminary data.</text>
</comment>
<reference evidence="4 5" key="1">
    <citation type="journal article" date="2020" name="Nat. Food">
        <title>A phased Vanilla planifolia genome enables genetic improvement of flavour and production.</title>
        <authorList>
            <person name="Hasing T."/>
            <person name="Tang H."/>
            <person name="Brym M."/>
            <person name="Khazi F."/>
            <person name="Huang T."/>
            <person name="Chambers A.H."/>
        </authorList>
    </citation>
    <scope>NUCLEOTIDE SEQUENCE [LARGE SCALE GENOMIC DNA]</scope>
    <source>
        <tissue evidence="4">Leaf</tissue>
    </source>
</reference>
<evidence type="ECO:0000313" key="5">
    <source>
        <dbReference type="Proteomes" id="UP000636800"/>
    </source>
</evidence>
<evidence type="ECO:0000256" key="3">
    <source>
        <dbReference type="SAM" id="MobiDB-lite"/>
    </source>
</evidence>
<dbReference type="InterPro" id="IPR000048">
    <property type="entry name" value="IQ_motif_EF-hand-BS"/>
</dbReference>
<evidence type="ECO:0000313" key="4">
    <source>
        <dbReference type="EMBL" id="KAG0497222.1"/>
    </source>
</evidence>
<dbReference type="SMART" id="SM00015">
    <property type="entry name" value="IQ"/>
    <property type="match status" value="2"/>
</dbReference>
<dbReference type="PROSITE" id="PS50096">
    <property type="entry name" value="IQ"/>
    <property type="match status" value="2"/>
</dbReference>
<evidence type="ECO:0008006" key="6">
    <source>
        <dbReference type="Google" id="ProtNLM"/>
    </source>
</evidence>
<dbReference type="PANTHER" id="PTHR32295:SF45">
    <property type="entry name" value="PROTEIN IQ-DOMAIN 19"/>
    <property type="match status" value="1"/>
</dbReference>
<accession>A0A835S566</accession>
<feature type="compositionally biased region" description="Basic and acidic residues" evidence="3">
    <location>
        <begin position="46"/>
        <end position="58"/>
    </location>
</feature>
<dbReference type="Proteomes" id="UP000636800">
    <property type="component" value="Chromosome 1"/>
</dbReference>
<sequence>MVKAGRWLRSILTGKKEGRRGREKETENMTWLALPPPPPPPPTTPKGEKSSSEEETARRNPPATRASFGKAATRTALFGTTEHTAAVKIQSFFRSFLARKALRALKGLVKLQAVVRGFLVRKQAAATLRRLQALLTAQARARAQRAQLSEEARPLPWRKTTIEYKLNQFHEITSCFQETCNPKSPNSGTNARRDFALGHPKASPSRKLRRVPSAEQILGQESPFAKARSQSTPRRMLFQSEKQPSRHTTPFEGRSFTRAATSRDTGELAGHYRFVAA</sequence>
<dbReference type="GO" id="GO:0005516">
    <property type="term" value="F:calmodulin binding"/>
    <property type="evidence" value="ECO:0007669"/>
    <property type="project" value="UniProtKB-KW"/>
</dbReference>
<proteinExistence type="inferred from homology"/>
<feature type="compositionally biased region" description="Pro residues" evidence="3">
    <location>
        <begin position="34"/>
        <end position="44"/>
    </location>
</feature>
<dbReference type="OrthoDB" id="6500128at2759"/>
<name>A0A835S566_VANPL</name>
<evidence type="ECO:0000256" key="1">
    <source>
        <dbReference type="ARBA" id="ARBA00022860"/>
    </source>
</evidence>
<dbReference type="Gene3D" id="1.20.5.190">
    <property type="match status" value="1"/>
</dbReference>